<accession>A0AC60Q2B3</accession>
<gene>
    <name evidence="1" type="ORF">HPB47_025160</name>
</gene>
<protein>
    <submittedName>
        <fullName evidence="1">Uncharacterized protein</fullName>
    </submittedName>
</protein>
<dbReference type="Proteomes" id="UP000805193">
    <property type="component" value="Unassembled WGS sequence"/>
</dbReference>
<reference evidence="1 2" key="1">
    <citation type="journal article" date="2020" name="Cell">
        <title>Large-Scale Comparative Analyses of Tick Genomes Elucidate Their Genetic Diversity and Vector Capacities.</title>
        <authorList>
            <consortium name="Tick Genome and Microbiome Consortium (TIGMIC)"/>
            <person name="Jia N."/>
            <person name="Wang J."/>
            <person name="Shi W."/>
            <person name="Du L."/>
            <person name="Sun Y."/>
            <person name="Zhan W."/>
            <person name="Jiang J.F."/>
            <person name="Wang Q."/>
            <person name="Zhang B."/>
            <person name="Ji P."/>
            <person name="Bell-Sakyi L."/>
            <person name="Cui X.M."/>
            <person name="Yuan T.T."/>
            <person name="Jiang B.G."/>
            <person name="Yang W.F."/>
            <person name="Lam T.T."/>
            <person name="Chang Q.C."/>
            <person name="Ding S.J."/>
            <person name="Wang X.J."/>
            <person name="Zhu J.G."/>
            <person name="Ruan X.D."/>
            <person name="Zhao L."/>
            <person name="Wei J.T."/>
            <person name="Ye R.Z."/>
            <person name="Que T.C."/>
            <person name="Du C.H."/>
            <person name="Zhou Y.H."/>
            <person name="Cheng J.X."/>
            <person name="Dai P.F."/>
            <person name="Guo W.B."/>
            <person name="Han X.H."/>
            <person name="Huang E.J."/>
            <person name="Li L.F."/>
            <person name="Wei W."/>
            <person name="Gao Y.C."/>
            <person name="Liu J.Z."/>
            <person name="Shao H.Z."/>
            <person name="Wang X."/>
            <person name="Wang C.C."/>
            <person name="Yang T.C."/>
            <person name="Huo Q.B."/>
            <person name="Li W."/>
            <person name="Chen H.Y."/>
            <person name="Chen S.E."/>
            <person name="Zhou L.G."/>
            <person name="Ni X.B."/>
            <person name="Tian J.H."/>
            <person name="Sheng Y."/>
            <person name="Liu T."/>
            <person name="Pan Y.S."/>
            <person name="Xia L.Y."/>
            <person name="Li J."/>
            <person name="Zhao F."/>
            <person name="Cao W.C."/>
        </authorList>
    </citation>
    <scope>NUCLEOTIDE SEQUENCE [LARGE SCALE GENOMIC DNA]</scope>
    <source>
        <strain evidence="1">Iper-2018</strain>
    </source>
</reference>
<evidence type="ECO:0000313" key="2">
    <source>
        <dbReference type="Proteomes" id="UP000805193"/>
    </source>
</evidence>
<proteinExistence type="predicted"/>
<keyword evidence="2" id="KW-1185">Reference proteome</keyword>
<name>A0AC60Q2B3_IXOPE</name>
<comment type="caution">
    <text evidence="1">The sequence shown here is derived from an EMBL/GenBank/DDBJ whole genome shotgun (WGS) entry which is preliminary data.</text>
</comment>
<dbReference type="EMBL" id="JABSTQ010009588">
    <property type="protein sequence ID" value="KAG0427824.1"/>
    <property type="molecule type" value="Genomic_DNA"/>
</dbReference>
<organism evidence="1 2">
    <name type="scientific">Ixodes persulcatus</name>
    <name type="common">Taiga tick</name>
    <dbReference type="NCBI Taxonomy" id="34615"/>
    <lineage>
        <taxon>Eukaryota</taxon>
        <taxon>Metazoa</taxon>
        <taxon>Ecdysozoa</taxon>
        <taxon>Arthropoda</taxon>
        <taxon>Chelicerata</taxon>
        <taxon>Arachnida</taxon>
        <taxon>Acari</taxon>
        <taxon>Parasitiformes</taxon>
        <taxon>Ixodida</taxon>
        <taxon>Ixodoidea</taxon>
        <taxon>Ixodidae</taxon>
        <taxon>Ixodinae</taxon>
        <taxon>Ixodes</taxon>
    </lineage>
</organism>
<evidence type="ECO:0000313" key="1">
    <source>
        <dbReference type="EMBL" id="KAG0427824.1"/>
    </source>
</evidence>
<sequence length="806" mass="88295">MERNRPALNAETSPSERERYYERHSPFRCVAKACSLLFHNTKQGKRHGQRAAAWRVLERLLRLLADQPDQAKEAANLIPALMEKICVEISAQDREPEEGALRCLLICMKDYGRLLGSIQDALEKFLLRLLVSWNSQTIQELVCECVSLLPACRRGGPKAAEAWLKQVQRLLVTAHVSLDKLFEDLHQVKSRGSLMNTLPLEMPLGSEDSHQGTLLCWRRMIGIIRTVCFMLGCRQVLLRDAGIITELIEDVILRTKQDSSCDMRKLRQAGYGALCLWLQTMRTGVGLRGSLGKLLPVMLQDAESVGAATVELSSRNSKHQESRKGHMKVQESLQPEVRAQLCEQALKALSALISTYGTVMEPDALREVQSSVIHLLLRIQQQLQQGSPDALCQPYHSPSCRQALYALLLTLLVHPHPGCPPTLSCTVRLFSAGCRVVPSGPGLLQPGDAPAGVRFRQGATLAEPLRCNRAPWRLRDAACQTAVKTAAPAGTQTTPPATPVPTPVPTPMMVLPQKRRVLTPYRAAKRDPGNVYQALSDEEELLSDAEEDYLELRGHGRDPRTLQGPRVNGQGNNAHHPLNAAATPANVAGRAPKYVNAEDSTEDEECSDEEDFDEDDEEGDYMEAEEEPEPHAELIELESDEAQNHGKSDDAMEERASSDVEQVASEVDPASGGVEEEVAAVSAIVDGDVAKEDRAEAVCGDADVTTLHIVSTSTLEQVESREAEADYVEGESVCVVLENHEEAAEGALREAEVLDEAAAEAIIAKDAVVAKEASAPHEVCAVESKEDDSPDVDGMLMDLVDRGHDK</sequence>